<evidence type="ECO:0000259" key="6">
    <source>
        <dbReference type="Pfam" id="PF00889"/>
    </source>
</evidence>
<sequence>MAVTSEQVKELRDKTGVSVMECKKALTEAEGNMDKALQILSARAALAAGKKADRALGAGTVTSYIHNTGAVGALVMLSSETDFVSKNEEFVALARDIAMHAAAMKPADVAELMTQPFIKDQSKTVADLVSGATQKFGERIEVSNLSVFSVR</sequence>
<dbReference type="FunFam" id="1.10.8.10:FF:000001">
    <property type="entry name" value="Elongation factor Ts"/>
    <property type="match status" value="1"/>
</dbReference>
<gene>
    <name evidence="5" type="primary">tsf</name>
    <name evidence="7" type="ORF">A3F55_02230</name>
</gene>
<dbReference type="SUPFAM" id="SSF54713">
    <property type="entry name" value="Elongation factor Ts (EF-Ts), dimerisation domain"/>
    <property type="match status" value="1"/>
</dbReference>
<evidence type="ECO:0000313" key="7">
    <source>
        <dbReference type="EMBL" id="OGC85062.1"/>
    </source>
</evidence>
<protein>
    <recommendedName>
        <fullName evidence="2 5">Elongation factor Ts</fullName>
        <shortName evidence="5">EF-Ts</shortName>
    </recommendedName>
</protein>
<comment type="subcellular location">
    <subcellularLocation>
        <location evidence="5">Cytoplasm</location>
    </subcellularLocation>
</comment>
<evidence type="ECO:0000256" key="1">
    <source>
        <dbReference type="ARBA" id="ARBA00005532"/>
    </source>
</evidence>
<dbReference type="EMBL" id="MEWW01000005">
    <property type="protein sequence ID" value="OGC85062.1"/>
    <property type="molecule type" value="Genomic_DNA"/>
</dbReference>
<evidence type="ECO:0000256" key="4">
    <source>
        <dbReference type="ARBA" id="ARBA00022917"/>
    </source>
</evidence>
<dbReference type="CDD" id="cd14275">
    <property type="entry name" value="UBA_EF-Ts"/>
    <property type="match status" value="1"/>
</dbReference>
<reference evidence="7 8" key="1">
    <citation type="journal article" date="2016" name="Nat. Commun.">
        <title>Thousands of microbial genomes shed light on interconnected biogeochemical processes in an aquifer system.</title>
        <authorList>
            <person name="Anantharaman K."/>
            <person name="Brown C.T."/>
            <person name="Hug L.A."/>
            <person name="Sharon I."/>
            <person name="Castelle C.J."/>
            <person name="Probst A.J."/>
            <person name="Thomas B.C."/>
            <person name="Singh A."/>
            <person name="Wilkins M.J."/>
            <person name="Karaoz U."/>
            <person name="Brodie E.L."/>
            <person name="Williams K.H."/>
            <person name="Hubbard S.S."/>
            <person name="Banfield J.F."/>
        </authorList>
    </citation>
    <scope>NUCLEOTIDE SEQUENCE [LARGE SCALE GENOMIC DNA]</scope>
</reference>
<evidence type="ECO:0000313" key="8">
    <source>
        <dbReference type="Proteomes" id="UP000178091"/>
    </source>
</evidence>
<keyword evidence="3 5" id="KW-0251">Elongation factor</keyword>
<proteinExistence type="inferred from homology"/>
<comment type="caution">
    <text evidence="7">The sequence shown here is derived from an EMBL/GenBank/DDBJ whole genome shotgun (WGS) entry which is preliminary data.</text>
</comment>
<dbReference type="PANTHER" id="PTHR11741:SF0">
    <property type="entry name" value="ELONGATION FACTOR TS, MITOCHONDRIAL"/>
    <property type="match status" value="1"/>
</dbReference>
<dbReference type="Pfam" id="PF00889">
    <property type="entry name" value="EF_TS"/>
    <property type="match status" value="1"/>
</dbReference>
<dbReference type="NCBIfam" id="TIGR00116">
    <property type="entry name" value="tsf"/>
    <property type="match status" value="1"/>
</dbReference>
<name>A0A1F4XTM2_9BACT</name>
<feature type="region of interest" description="Involved in Mg(2+) ion dislocation from EF-Tu" evidence="5">
    <location>
        <begin position="81"/>
        <end position="84"/>
    </location>
</feature>
<dbReference type="HAMAP" id="MF_00050">
    <property type="entry name" value="EF_Ts"/>
    <property type="match status" value="1"/>
</dbReference>
<dbReference type="Gene3D" id="3.30.479.20">
    <property type="entry name" value="Elongation factor Ts, dimerisation domain"/>
    <property type="match status" value="1"/>
</dbReference>
<comment type="function">
    <text evidence="5">Associates with the EF-Tu.GDP complex and induces the exchange of GDP to GTP. It remains bound to the aminoacyl-tRNA.EF-Tu.GTP complex up to the GTP hydrolysis stage on the ribosome.</text>
</comment>
<organism evidence="7 8">
    <name type="scientific">Candidatus Adlerbacteria bacterium RIFCSPHIGHO2_12_FULL_53_18</name>
    <dbReference type="NCBI Taxonomy" id="1797242"/>
    <lineage>
        <taxon>Bacteria</taxon>
        <taxon>Candidatus Adleribacteriota</taxon>
    </lineage>
</organism>
<keyword evidence="5" id="KW-0963">Cytoplasm</keyword>
<dbReference type="Proteomes" id="UP000178091">
    <property type="component" value="Unassembled WGS sequence"/>
</dbReference>
<accession>A0A1F4XTM2</accession>
<evidence type="ECO:0000256" key="3">
    <source>
        <dbReference type="ARBA" id="ARBA00022768"/>
    </source>
</evidence>
<keyword evidence="4 5" id="KW-0648">Protein biosynthesis</keyword>
<dbReference type="InterPro" id="IPR014039">
    <property type="entry name" value="Transl_elong_EFTs/EF1B_dimer"/>
</dbReference>
<dbReference type="InterPro" id="IPR001816">
    <property type="entry name" value="Transl_elong_EFTs/EF1B"/>
</dbReference>
<dbReference type="AlphaFoldDB" id="A0A1F4XTM2"/>
<dbReference type="InterPro" id="IPR018101">
    <property type="entry name" value="Transl_elong_Ts_CS"/>
</dbReference>
<dbReference type="SUPFAM" id="SSF46934">
    <property type="entry name" value="UBA-like"/>
    <property type="match status" value="1"/>
</dbReference>
<dbReference type="InterPro" id="IPR009060">
    <property type="entry name" value="UBA-like_sf"/>
</dbReference>
<dbReference type="Gene3D" id="1.10.8.10">
    <property type="entry name" value="DNA helicase RuvA subunit, C-terminal domain"/>
    <property type="match status" value="1"/>
</dbReference>
<comment type="similarity">
    <text evidence="1 5">Belongs to the EF-Ts family.</text>
</comment>
<dbReference type="PANTHER" id="PTHR11741">
    <property type="entry name" value="ELONGATION FACTOR TS"/>
    <property type="match status" value="1"/>
</dbReference>
<dbReference type="GO" id="GO:0005737">
    <property type="term" value="C:cytoplasm"/>
    <property type="evidence" value="ECO:0007669"/>
    <property type="project" value="UniProtKB-SubCell"/>
</dbReference>
<evidence type="ECO:0000256" key="2">
    <source>
        <dbReference type="ARBA" id="ARBA00016956"/>
    </source>
</evidence>
<evidence type="ECO:0000256" key="5">
    <source>
        <dbReference type="HAMAP-Rule" id="MF_00050"/>
    </source>
</evidence>
<feature type="domain" description="Translation elongation factor EFTs/EF1B dimerisation" evidence="6">
    <location>
        <begin position="72"/>
        <end position="149"/>
    </location>
</feature>
<dbReference type="PROSITE" id="PS01126">
    <property type="entry name" value="EF_TS_1"/>
    <property type="match status" value="1"/>
</dbReference>
<dbReference type="InterPro" id="IPR036402">
    <property type="entry name" value="EF-Ts_dimer_sf"/>
</dbReference>
<dbReference type="GO" id="GO:0003746">
    <property type="term" value="F:translation elongation factor activity"/>
    <property type="evidence" value="ECO:0007669"/>
    <property type="project" value="UniProtKB-UniRule"/>
</dbReference>